<proteinExistence type="inferred from homology"/>
<comment type="caution">
    <text evidence="8">The sequence shown here is derived from an EMBL/GenBank/DDBJ whole genome shotgun (WGS) entry which is preliminary data.</text>
</comment>
<dbReference type="Proteomes" id="UP000640274">
    <property type="component" value="Unassembled WGS sequence"/>
</dbReference>
<sequence>MKKLFAVLIVLSVLLLDINTLFAIKGNYYNGSAENEFEEVSLPTIQDTPPKLKKDVVTDLLSQISISNSMQSNKPQGKFIIRFKQEFNVDEFLPLYEGGDLIEGSSEDSDFKALDEETAFNLADRDSLYTEKELNAVSLEYDMDFKQSYYHVQKLSLLNGISISLNVDEVNHLLRNPTVESIEEDKPIEIAKTSLTDVSSQELKESSQTIPWGIHSTGSYLVHSLEQAAGNAVKVAVFDTGIASHPDLHIAGGVSFVSSEADYEDQNGHGTHIAGTIAALDNAIGVVGVAPQSNLYSVQVIDAAGDGYTSSVLQGIDWAIENNIDIINMSFIASQYSDALHTAIQQAQAAGILIIAAAGNVGAGENTVQYPAKYPDVVAVGALDSSHHRLDFSSTGQELDLMAPGFGIISTSLNGEYGVSAGTSTAAAHVTGAAALLRAKYPLWTNNEIVQKLKDTATPLGDAHEYGAGLINVAKAMDLIPGPIAPLSDENLSGLSPIWPPTNADITLASYDKVNNGATITSGSSVTVSLKLEGDQNGQNPHSQIIVEVYPAANPSNIIATKTISNPKLHVAIPYTWQTSSNTPTGTYHIKYRYPSLGTGNFDDIFVIYVSQPGSGPDTYEPNDTFLTAYSVNPGNSYISYISSASDIDYYKFSANATGEVTVNLTIPSTVDYDLYLYNASGAQIAQSESGTGIAERITVQVLKDNMYYIKVIGHSGQYSTLPYTLTISNIQVPLFPAPTGLEVVSYATSIKLSWDPSPGATSYRLQINGAVVATSTNTSYTFTGLSPLSNYKLGVAAVYAGGTSSYSEIQTSTTIPELIVYQPEDMDLVAGLNQLYTFKPATTGIYRIYTGRHGGTGAVVDTELFIYSNLQLTKLVDYNDDTIDSVFSQVEVSLIGGQTYYVKVAGYGSARLRARITAEVVSSSIPYIQLDRAVNINQLANNSSVYVFVPPANGQYRIATSPYNGNLNLKPNDTELFVYPNADMETTITNGYNDDKKDSVYSEVVVNLSVGIPYYVRVKTSDGSKIYARLLVSSAGPTGFTALQSGVSVDLLKPRGEEAYYQFTPSASGKYRFFTSNYQRTLQLNDTEIELYSDIGLRNLIDFNDDVKGYKPYGELFSKLEVNLNAGTTYYLVIRGSISSDLKARFTVEDMRQSDIATARSIELNQLIDTDLSGSPTKITSLYDVDYYRIQLNQPRQVSLYLSEGEGAIEDASGNIRGYFSMQGDMSFDLQAGVYYLRVQKYALLDNTRAPAWSFQSFNYELSADLNEIEYVPGSYDEENSFFRSLAAGLPQAFDATPMTGGNARITYNNKKSHSKLQVEVFTSSGISIYKQVISGNYTAGRGTQINWYGSVDPSVINKQLFAQYAYFPVFNDVKYWAKSGSYDIVVSRLDGTKKKDSQSTRVKVFNDPLNVLNIVPLPPSVNDKGKEIKENDIYSCEKCINYFERYIYSPSNSAPPLTAYTAWFQSMYGYTKLAKFWKGAERLVLCNESGVLANFQCTLDTIGMIPILGESADAVNGVIYLINGEYANALLSVGAIIPIAGNGFTGAKKFTKIYKFNPCGCLPAGTIIKTKNGDKPIEEIKVGDLVLAKDTDTGIQSYKPVEELFNNETDEVYTINVSNTSIQTTSNHPFWVKGKGWVPADELIQGDELETEDGTLHRINSISLQYEPTNVYNFTVREFHSYYISNLGILTHNLTDACQISKYSNLSTTRQTDIKSSRKSVILEAEIKKATKMDKPSGWQAHHIAPASDGRFKSARDIQKILDDLKIDINSSSNGVYLPTDKGKSMTVIDGQTVATHNGGHAESYYQFVLDRIEPVKNNKDLVVKELNYVRKELLEGRLKIGNLSN</sequence>
<name>A0A934MKJ7_9BACL</name>
<comment type="similarity">
    <text evidence="1 6">Belongs to the peptidase S8 family.</text>
</comment>
<dbReference type="SMART" id="SM00060">
    <property type="entry name" value="FN3"/>
    <property type="match status" value="1"/>
</dbReference>
<evidence type="ECO:0000256" key="5">
    <source>
        <dbReference type="ARBA" id="ARBA00022825"/>
    </source>
</evidence>
<dbReference type="PROSITE" id="PS51892">
    <property type="entry name" value="SUBTILASE"/>
    <property type="match status" value="1"/>
</dbReference>
<dbReference type="InterPro" id="IPR036844">
    <property type="entry name" value="Hint_dom_sf"/>
</dbReference>
<keyword evidence="2 6" id="KW-0645">Protease</keyword>
<dbReference type="InterPro" id="IPR013783">
    <property type="entry name" value="Ig-like_fold"/>
</dbReference>
<dbReference type="Pfam" id="PF00082">
    <property type="entry name" value="Peptidase_S8"/>
    <property type="match status" value="1"/>
</dbReference>
<dbReference type="InterPro" id="IPR000209">
    <property type="entry name" value="Peptidase_S8/S53_dom"/>
</dbReference>
<evidence type="ECO:0000313" key="9">
    <source>
        <dbReference type="Proteomes" id="UP000640274"/>
    </source>
</evidence>
<dbReference type="GO" id="GO:0046872">
    <property type="term" value="F:metal ion binding"/>
    <property type="evidence" value="ECO:0007669"/>
    <property type="project" value="UniProtKB-KW"/>
</dbReference>
<dbReference type="InterPro" id="IPR003961">
    <property type="entry name" value="FN3_dom"/>
</dbReference>
<dbReference type="PROSITE" id="PS50817">
    <property type="entry name" value="INTEIN_N_TER"/>
    <property type="match status" value="1"/>
</dbReference>
<evidence type="ECO:0000256" key="1">
    <source>
        <dbReference type="ARBA" id="ARBA00011073"/>
    </source>
</evidence>
<keyword evidence="9" id="KW-1185">Reference proteome</keyword>
<dbReference type="InterPro" id="IPR036116">
    <property type="entry name" value="FN3_sf"/>
</dbReference>
<dbReference type="Gene3D" id="2.60.120.380">
    <property type="match status" value="2"/>
</dbReference>
<dbReference type="GO" id="GO:0004252">
    <property type="term" value="F:serine-type endopeptidase activity"/>
    <property type="evidence" value="ECO:0007669"/>
    <property type="project" value="UniProtKB-UniRule"/>
</dbReference>
<dbReference type="Pfam" id="PF14412">
    <property type="entry name" value="AHH"/>
    <property type="match status" value="1"/>
</dbReference>
<dbReference type="PANTHER" id="PTHR43806">
    <property type="entry name" value="PEPTIDASE S8"/>
    <property type="match status" value="1"/>
</dbReference>
<dbReference type="CDD" id="cd20745">
    <property type="entry name" value="FIX_RhsA_AHH_HNH-like"/>
    <property type="match status" value="1"/>
</dbReference>
<dbReference type="PROSITE" id="PS00137">
    <property type="entry name" value="SUBTILASE_HIS"/>
    <property type="match status" value="1"/>
</dbReference>
<dbReference type="InterPro" id="IPR036852">
    <property type="entry name" value="Peptidase_S8/S53_dom_sf"/>
</dbReference>
<dbReference type="PROSITE" id="PS50853">
    <property type="entry name" value="FN3"/>
    <property type="match status" value="1"/>
</dbReference>
<feature type="active site" description="Charge relay system" evidence="6">
    <location>
        <position position="269"/>
    </location>
</feature>
<gene>
    <name evidence="8" type="ORF">JFN88_07300</name>
</gene>
<protein>
    <submittedName>
        <fullName evidence="8">S8 family serine peptidase</fullName>
    </submittedName>
</protein>
<dbReference type="SUPFAM" id="SSF52743">
    <property type="entry name" value="Subtilisin-like"/>
    <property type="match status" value="1"/>
</dbReference>
<dbReference type="SUPFAM" id="SSF49265">
    <property type="entry name" value="Fibronectin type III"/>
    <property type="match status" value="1"/>
</dbReference>
<feature type="domain" description="Fibronectin type-III" evidence="7">
    <location>
        <begin position="736"/>
        <end position="818"/>
    </location>
</feature>
<dbReference type="PRINTS" id="PR00723">
    <property type="entry name" value="SUBTILISIN"/>
</dbReference>
<dbReference type="SUPFAM" id="SSF89260">
    <property type="entry name" value="Collagen-binding domain"/>
    <property type="match status" value="1"/>
</dbReference>
<evidence type="ECO:0000256" key="6">
    <source>
        <dbReference type="PROSITE-ProRule" id="PRU01240"/>
    </source>
</evidence>
<keyword evidence="3" id="KW-0479">Metal-binding</keyword>
<dbReference type="EMBL" id="JAELUP010000020">
    <property type="protein sequence ID" value="MBJ6361120.1"/>
    <property type="molecule type" value="Genomic_DNA"/>
</dbReference>
<dbReference type="PROSITE" id="PS50818">
    <property type="entry name" value="INTEIN_C_TER"/>
    <property type="match status" value="1"/>
</dbReference>
<dbReference type="SUPFAM" id="SSF51294">
    <property type="entry name" value="Hedgehog/intein (Hint) domain"/>
    <property type="match status" value="1"/>
</dbReference>
<keyword evidence="4 6" id="KW-0378">Hydrolase</keyword>
<dbReference type="GO" id="GO:0016539">
    <property type="term" value="P:intein-mediated protein splicing"/>
    <property type="evidence" value="ECO:0007669"/>
    <property type="project" value="InterPro"/>
</dbReference>
<dbReference type="Pfam" id="PF00041">
    <property type="entry name" value="fn3"/>
    <property type="match status" value="1"/>
</dbReference>
<dbReference type="InterPro" id="IPR050131">
    <property type="entry name" value="Peptidase_S8_subtilisin-like"/>
</dbReference>
<dbReference type="InterPro" id="IPR034202">
    <property type="entry name" value="Subtilisin_Carlsberg-like"/>
</dbReference>
<dbReference type="SMART" id="SM00306">
    <property type="entry name" value="HintN"/>
    <property type="match status" value="1"/>
</dbReference>
<evidence type="ECO:0000256" key="4">
    <source>
        <dbReference type="ARBA" id="ARBA00022801"/>
    </source>
</evidence>
<dbReference type="CDD" id="cd00081">
    <property type="entry name" value="Hint"/>
    <property type="match status" value="1"/>
</dbReference>
<dbReference type="InterPro" id="IPR022398">
    <property type="entry name" value="Peptidase_S8_His-AS"/>
</dbReference>
<dbReference type="PANTHER" id="PTHR43806:SF11">
    <property type="entry name" value="CEREVISIN-RELATED"/>
    <property type="match status" value="1"/>
</dbReference>
<dbReference type="Gene3D" id="2.170.16.10">
    <property type="entry name" value="Hedgehog/Intein (Hint) domain"/>
    <property type="match status" value="1"/>
</dbReference>
<dbReference type="Gene3D" id="3.40.50.200">
    <property type="entry name" value="Peptidase S8/S53 domain"/>
    <property type="match status" value="1"/>
</dbReference>
<accession>A0A934MKJ7</accession>
<keyword evidence="5 6" id="KW-0720">Serine protease</keyword>
<dbReference type="InterPro" id="IPR007280">
    <property type="entry name" value="Peptidase_C_arc/bac"/>
</dbReference>
<dbReference type="InterPro" id="IPR015500">
    <property type="entry name" value="Peptidase_S8_subtilisin-rel"/>
</dbReference>
<evidence type="ECO:0000256" key="2">
    <source>
        <dbReference type="ARBA" id="ARBA00022670"/>
    </source>
</evidence>
<dbReference type="CDD" id="cd00063">
    <property type="entry name" value="FN3"/>
    <property type="match status" value="1"/>
</dbReference>
<reference evidence="8" key="1">
    <citation type="submission" date="2020-12" db="EMBL/GenBank/DDBJ databases">
        <authorList>
            <person name="Huq M.A."/>
        </authorList>
    </citation>
    <scope>NUCLEOTIDE SEQUENCE</scope>
    <source>
        <strain evidence="8">MAHUQ-46</strain>
    </source>
</reference>
<evidence type="ECO:0000256" key="3">
    <source>
        <dbReference type="ARBA" id="ARBA00022723"/>
    </source>
</evidence>
<dbReference type="RefSeq" id="WP_199018674.1">
    <property type="nucleotide sequence ID" value="NZ_JAELUP010000020.1"/>
</dbReference>
<evidence type="ECO:0000313" key="8">
    <source>
        <dbReference type="EMBL" id="MBJ6361120.1"/>
    </source>
</evidence>
<dbReference type="CDD" id="cd07477">
    <property type="entry name" value="Peptidases_S8_Subtilisin_subset"/>
    <property type="match status" value="1"/>
</dbReference>
<dbReference type="InterPro" id="IPR003587">
    <property type="entry name" value="Hint_dom_N"/>
</dbReference>
<dbReference type="Pfam" id="PF04151">
    <property type="entry name" value="PPC"/>
    <property type="match status" value="1"/>
</dbReference>
<organism evidence="8 9">
    <name type="scientific">Paenibacillus roseus</name>
    <dbReference type="NCBI Taxonomy" id="2798579"/>
    <lineage>
        <taxon>Bacteria</taxon>
        <taxon>Bacillati</taxon>
        <taxon>Bacillota</taxon>
        <taxon>Bacilli</taxon>
        <taxon>Bacillales</taxon>
        <taxon>Paenibacillaceae</taxon>
        <taxon>Paenibacillus</taxon>
    </lineage>
</organism>
<dbReference type="InterPro" id="IPR030934">
    <property type="entry name" value="Intein_C"/>
</dbReference>
<evidence type="ECO:0000259" key="7">
    <source>
        <dbReference type="PROSITE" id="PS50853"/>
    </source>
</evidence>
<dbReference type="Pfam" id="PF07591">
    <property type="entry name" value="PT-HINT"/>
    <property type="match status" value="1"/>
</dbReference>
<feature type="active site" description="Charge relay system" evidence="6">
    <location>
        <position position="424"/>
    </location>
</feature>
<dbReference type="InterPro" id="IPR006141">
    <property type="entry name" value="Intein_N"/>
</dbReference>
<dbReference type="Gene3D" id="2.60.40.10">
    <property type="entry name" value="Immunoglobulins"/>
    <property type="match status" value="1"/>
</dbReference>
<feature type="active site" description="Charge relay system" evidence="6">
    <location>
        <position position="239"/>
    </location>
</feature>
<dbReference type="InterPro" id="IPR032871">
    <property type="entry name" value="AHH_dom_containing"/>
</dbReference>